<feature type="compositionally biased region" description="Low complexity" evidence="1">
    <location>
        <begin position="1"/>
        <end position="10"/>
    </location>
</feature>
<sequence length="119" mass="12135">MNSDAADLAPQLPPPSADDNGVDLEKEGDYVGSGDEGQEGGPANGLKTTRRVCVGRRFPAQGGAAGRRDQHAVFFLDSGGMAVGGEEKPRATTPDPIPCARRGGRLGRLVLGGSSGDSC</sequence>
<protein>
    <submittedName>
        <fullName evidence="2">Uncharacterized protein</fullName>
    </submittedName>
</protein>
<organism evidence="2 3">
    <name type="scientific">Zizania palustris</name>
    <name type="common">Northern wild rice</name>
    <dbReference type="NCBI Taxonomy" id="103762"/>
    <lineage>
        <taxon>Eukaryota</taxon>
        <taxon>Viridiplantae</taxon>
        <taxon>Streptophyta</taxon>
        <taxon>Embryophyta</taxon>
        <taxon>Tracheophyta</taxon>
        <taxon>Spermatophyta</taxon>
        <taxon>Magnoliopsida</taxon>
        <taxon>Liliopsida</taxon>
        <taxon>Poales</taxon>
        <taxon>Poaceae</taxon>
        <taxon>BOP clade</taxon>
        <taxon>Oryzoideae</taxon>
        <taxon>Oryzeae</taxon>
        <taxon>Zizaniinae</taxon>
        <taxon>Zizania</taxon>
    </lineage>
</organism>
<dbReference type="EMBL" id="JAAALK010000283">
    <property type="protein sequence ID" value="KAG8075947.1"/>
    <property type="molecule type" value="Genomic_DNA"/>
</dbReference>
<gene>
    <name evidence="2" type="ORF">GUJ93_ZPchr0006g44488</name>
</gene>
<reference evidence="2" key="1">
    <citation type="journal article" date="2021" name="bioRxiv">
        <title>Whole Genome Assembly and Annotation of Northern Wild Rice, Zizania palustris L., Supports a Whole Genome Duplication in the Zizania Genus.</title>
        <authorList>
            <person name="Haas M."/>
            <person name="Kono T."/>
            <person name="Macchietto M."/>
            <person name="Millas R."/>
            <person name="McGilp L."/>
            <person name="Shao M."/>
            <person name="Duquette J."/>
            <person name="Hirsch C.N."/>
            <person name="Kimball J."/>
        </authorList>
    </citation>
    <scope>NUCLEOTIDE SEQUENCE</scope>
    <source>
        <tissue evidence="2">Fresh leaf tissue</tissue>
    </source>
</reference>
<feature type="region of interest" description="Disordered" evidence="1">
    <location>
        <begin position="1"/>
        <end position="48"/>
    </location>
</feature>
<feature type="region of interest" description="Disordered" evidence="1">
    <location>
        <begin position="81"/>
        <end position="103"/>
    </location>
</feature>
<reference evidence="2" key="2">
    <citation type="submission" date="2021-02" db="EMBL/GenBank/DDBJ databases">
        <authorList>
            <person name="Kimball J.A."/>
            <person name="Haas M.W."/>
            <person name="Macchietto M."/>
            <person name="Kono T."/>
            <person name="Duquette J."/>
            <person name="Shao M."/>
        </authorList>
    </citation>
    <scope>NUCLEOTIDE SEQUENCE</scope>
    <source>
        <tissue evidence="2">Fresh leaf tissue</tissue>
    </source>
</reference>
<evidence type="ECO:0000256" key="1">
    <source>
        <dbReference type="SAM" id="MobiDB-lite"/>
    </source>
</evidence>
<proteinExistence type="predicted"/>
<name>A0A8J5VLA7_ZIZPA</name>
<evidence type="ECO:0000313" key="3">
    <source>
        <dbReference type="Proteomes" id="UP000729402"/>
    </source>
</evidence>
<accession>A0A8J5VLA7</accession>
<dbReference type="AlphaFoldDB" id="A0A8J5VLA7"/>
<dbReference type="Proteomes" id="UP000729402">
    <property type="component" value="Unassembled WGS sequence"/>
</dbReference>
<comment type="caution">
    <text evidence="2">The sequence shown here is derived from an EMBL/GenBank/DDBJ whole genome shotgun (WGS) entry which is preliminary data.</text>
</comment>
<evidence type="ECO:0000313" key="2">
    <source>
        <dbReference type="EMBL" id="KAG8075947.1"/>
    </source>
</evidence>
<keyword evidence="3" id="KW-1185">Reference proteome</keyword>